<feature type="non-terminal residue" evidence="1">
    <location>
        <position position="1"/>
    </location>
</feature>
<sequence length="139" mass="14780">VSEATTTPGQASVGIIANPRAARDVRRLVSGASNVPVSERCAIIQRVMSGLAAVGIGQVLMMYDRDGIATGLERAVERQTTNSSTAWPKLTFLEMPIEGRPIDTLIATRLMYESGVGTMVVLGGDGTHRLVAHECMQTP</sequence>
<dbReference type="EMBL" id="UINC01022344">
    <property type="protein sequence ID" value="SVA91754.1"/>
    <property type="molecule type" value="Genomic_DNA"/>
</dbReference>
<dbReference type="Pfam" id="PF01513">
    <property type="entry name" value="NAD_kinase"/>
    <property type="match status" value="1"/>
</dbReference>
<dbReference type="InterPro" id="IPR002504">
    <property type="entry name" value="NADK"/>
</dbReference>
<dbReference type="AlphaFoldDB" id="A0A381ZRJ9"/>
<gene>
    <name evidence="1" type="ORF">METZ01_LOCUS144608</name>
</gene>
<dbReference type="PANTHER" id="PTHR40697">
    <property type="entry name" value="ACETOIN CATABOLISM PROTEIN X"/>
    <property type="match status" value="1"/>
</dbReference>
<evidence type="ECO:0000313" key="1">
    <source>
        <dbReference type="EMBL" id="SVA91754.1"/>
    </source>
</evidence>
<evidence type="ECO:0008006" key="2">
    <source>
        <dbReference type="Google" id="ProtNLM"/>
    </source>
</evidence>
<protein>
    <recommendedName>
        <fullName evidence="2">DAGKc domain-containing protein</fullName>
    </recommendedName>
</protein>
<accession>A0A381ZRJ9</accession>
<proteinExistence type="predicted"/>
<feature type="non-terminal residue" evidence="1">
    <location>
        <position position="139"/>
    </location>
</feature>
<dbReference type="GO" id="GO:0006741">
    <property type="term" value="P:NADP+ biosynthetic process"/>
    <property type="evidence" value="ECO:0007669"/>
    <property type="project" value="InterPro"/>
</dbReference>
<dbReference type="InterPro" id="IPR016064">
    <property type="entry name" value="NAD/diacylglycerol_kinase_sf"/>
</dbReference>
<reference evidence="1" key="1">
    <citation type="submission" date="2018-05" db="EMBL/GenBank/DDBJ databases">
        <authorList>
            <person name="Lanie J.A."/>
            <person name="Ng W.-L."/>
            <person name="Kazmierczak K.M."/>
            <person name="Andrzejewski T.M."/>
            <person name="Davidsen T.M."/>
            <person name="Wayne K.J."/>
            <person name="Tettelin H."/>
            <person name="Glass J.I."/>
            <person name="Rusch D."/>
            <person name="Podicherti R."/>
            <person name="Tsui H.-C.T."/>
            <person name="Winkler M.E."/>
        </authorList>
    </citation>
    <scope>NUCLEOTIDE SEQUENCE</scope>
</reference>
<dbReference type="PANTHER" id="PTHR40697:SF3">
    <property type="entry name" value="ACETOIN CATABOLISM PROTEIN X"/>
    <property type="match status" value="1"/>
</dbReference>
<organism evidence="1">
    <name type="scientific">marine metagenome</name>
    <dbReference type="NCBI Taxonomy" id="408172"/>
    <lineage>
        <taxon>unclassified sequences</taxon>
        <taxon>metagenomes</taxon>
        <taxon>ecological metagenomes</taxon>
    </lineage>
</organism>
<name>A0A381ZRJ9_9ZZZZ</name>
<dbReference type="GO" id="GO:0003951">
    <property type="term" value="F:NAD+ kinase activity"/>
    <property type="evidence" value="ECO:0007669"/>
    <property type="project" value="InterPro"/>
</dbReference>
<dbReference type="InterPro" id="IPR039065">
    <property type="entry name" value="AcoX-like"/>
</dbReference>
<dbReference type="SUPFAM" id="SSF111331">
    <property type="entry name" value="NAD kinase/diacylglycerol kinase-like"/>
    <property type="match status" value="1"/>
</dbReference>